<dbReference type="STRING" id="101091.A0A1C7NJ34"/>
<keyword evidence="8" id="KW-1185">Reference proteome</keyword>
<evidence type="ECO:0000256" key="2">
    <source>
        <dbReference type="ARBA" id="ARBA00023015"/>
    </source>
</evidence>
<feature type="compositionally biased region" description="Basic and acidic residues" evidence="5">
    <location>
        <begin position="320"/>
        <end position="343"/>
    </location>
</feature>
<evidence type="ECO:0000256" key="3">
    <source>
        <dbReference type="ARBA" id="ARBA00023163"/>
    </source>
</evidence>
<dbReference type="AlphaFoldDB" id="A0A1C7NJ34"/>
<feature type="domain" description="Velvet" evidence="6">
    <location>
        <begin position="19"/>
        <end position="189"/>
    </location>
</feature>
<proteinExistence type="predicted"/>
<comment type="caution">
    <text evidence="7">The sequence shown here is derived from an EMBL/GenBank/DDBJ whole genome shotgun (WGS) entry which is preliminary data.</text>
</comment>
<feature type="compositionally biased region" description="Low complexity" evidence="5">
    <location>
        <begin position="261"/>
        <end position="273"/>
    </location>
</feature>
<evidence type="ECO:0000313" key="7">
    <source>
        <dbReference type="EMBL" id="OBZ89020.1"/>
    </source>
</evidence>
<sequence>MSSNGCTYRFIESTLSGSTDQIIYDIEIRQQPQRAKVSLINERDRRSIEPPPILQLHWRNCSEDELKKSLQSPFYFIVANLVTEDDTETPLVPVQNYLSGTTVSSLYRLRDIDNSDGGFFVFGDLAVKREGKFKLRFSLFEIVEGQVKNRKTILSNTFTVYIPKQFPGPVEATFLSRTFSDQGVKMRIRKEHRLQSRKRKSDAATKEVAEHKRVTRKYHSKHIDMMVASSSHLEPVNNSNSDVFFGKWQVASRTPHPRPSTPLLLPSTPNNTNHSDDHLQSFPSPESTVYSSTSSGWHHQQQQQQEPVHQQESAIYRSEPSYRSEHTVVHRQEPTVHHSEPVHRPIPMRETAYRPSSSPHVASIPPQYRSSIASPPFKSIASPSNSSLAQYHTCHDSPSQPLSAVKRLPTPPSCFSEIPREKHWGTTLPPLRAIMNSTDPFHSETSSLFPLLLPPPSTRIVANKPFFPHY</sequence>
<feature type="region of interest" description="Disordered" evidence="5">
    <location>
        <begin position="193"/>
        <end position="213"/>
    </location>
</feature>
<dbReference type="Gene3D" id="2.60.40.3960">
    <property type="entry name" value="Velvet domain"/>
    <property type="match status" value="1"/>
</dbReference>
<dbReference type="PANTHER" id="PTHR33572:SF18">
    <property type="entry name" value="SPORE DEVELOPMENT REGULATOR VOSA"/>
    <property type="match status" value="1"/>
</dbReference>
<dbReference type="PANTHER" id="PTHR33572">
    <property type="entry name" value="SPORE DEVELOPMENT REGULATOR VOSA"/>
    <property type="match status" value="1"/>
</dbReference>
<comment type="subcellular location">
    <subcellularLocation>
        <location evidence="1">Nucleus</location>
    </subcellularLocation>
</comment>
<evidence type="ECO:0000256" key="4">
    <source>
        <dbReference type="ARBA" id="ARBA00023242"/>
    </source>
</evidence>
<evidence type="ECO:0000256" key="5">
    <source>
        <dbReference type="SAM" id="MobiDB-lite"/>
    </source>
</evidence>
<protein>
    <recommendedName>
        <fullName evidence="6">Velvet domain-containing protein</fullName>
    </recommendedName>
</protein>
<keyword evidence="3" id="KW-0804">Transcription</keyword>
<dbReference type="PROSITE" id="PS51821">
    <property type="entry name" value="VELVET"/>
    <property type="match status" value="1"/>
</dbReference>
<evidence type="ECO:0000259" key="6">
    <source>
        <dbReference type="PROSITE" id="PS51821"/>
    </source>
</evidence>
<accession>A0A1C7NJ34</accession>
<keyword evidence="2" id="KW-0805">Transcription regulation</keyword>
<feature type="compositionally biased region" description="Basic and acidic residues" evidence="5">
    <location>
        <begin position="201"/>
        <end position="212"/>
    </location>
</feature>
<keyword evidence="4" id="KW-0539">Nucleus</keyword>
<evidence type="ECO:0000313" key="8">
    <source>
        <dbReference type="Proteomes" id="UP000093000"/>
    </source>
</evidence>
<dbReference type="GO" id="GO:0005634">
    <property type="term" value="C:nucleus"/>
    <property type="evidence" value="ECO:0007669"/>
    <property type="project" value="UniProtKB-SubCell"/>
</dbReference>
<evidence type="ECO:0000256" key="1">
    <source>
        <dbReference type="ARBA" id="ARBA00004123"/>
    </source>
</evidence>
<dbReference type="OrthoDB" id="5599552at2759"/>
<name>A0A1C7NJ34_9FUNG</name>
<dbReference type="InterPro" id="IPR037525">
    <property type="entry name" value="Velvet_dom"/>
</dbReference>
<feature type="compositionally biased region" description="Low complexity" evidence="5">
    <location>
        <begin position="283"/>
        <end position="311"/>
    </location>
</feature>
<dbReference type="EMBL" id="LUGH01000118">
    <property type="protein sequence ID" value="OBZ89020.1"/>
    <property type="molecule type" value="Genomic_DNA"/>
</dbReference>
<dbReference type="Proteomes" id="UP000093000">
    <property type="component" value="Unassembled WGS sequence"/>
</dbReference>
<organism evidence="7 8">
    <name type="scientific">Choanephora cucurbitarum</name>
    <dbReference type="NCBI Taxonomy" id="101091"/>
    <lineage>
        <taxon>Eukaryota</taxon>
        <taxon>Fungi</taxon>
        <taxon>Fungi incertae sedis</taxon>
        <taxon>Mucoromycota</taxon>
        <taxon>Mucoromycotina</taxon>
        <taxon>Mucoromycetes</taxon>
        <taxon>Mucorales</taxon>
        <taxon>Mucorineae</taxon>
        <taxon>Choanephoraceae</taxon>
        <taxon>Choanephoroideae</taxon>
        <taxon>Choanephora</taxon>
    </lineage>
</organism>
<dbReference type="InParanoid" id="A0A1C7NJ34"/>
<dbReference type="Pfam" id="PF11754">
    <property type="entry name" value="Velvet"/>
    <property type="match status" value="2"/>
</dbReference>
<dbReference type="InterPro" id="IPR021740">
    <property type="entry name" value="Velvet"/>
</dbReference>
<gene>
    <name evidence="7" type="ORF">A0J61_02938</name>
</gene>
<feature type="region of interest" description="Disordered" evidence="5">
    <location>
        <begin position="252"/>
        <end position="369"/>
    </location>
</feature>
<reference evidence="7 8" key="1">
    <citation type="submission" date="2016-03" db="EMBL/GenBank/DDBJ databases">
        <title>Choanephora cucurbitarum.</title>
        <authorList>
            <person name="Min B."/>
            <person name="Park H."/>
            <person name="Park J.-H."/>
            <person name="Shin H.-D."/>
            <person name="Choi I.-G."/>
        </authorList>
    </citation>
    <scope>NUCLEOTIDE SEQUENCE [LARGE SCALE GENOMIC DNA]</scope>
    <source>
        <strain evidence="7 8">KUS-F28377</strain>
    </source>
</reference>
<dbReference type="InterPro" id="IPR038491">
    <property type="entry name" value="Velvet_dom_sf"/>
</dbReference>